<evidence type="ECO:0000313" key="3">
    <source>
        <dbReference type="WBParaSite" id="TCLT_0000895001-mRNA-1"/>
    </source>
</evidence>
<reference evidence="3" key="1">
    <citation type="submission" date="2017-02" db="UniProtKB">
        <authorList>
            <consortium name="WormBaseParasite"/>
        </authorList>
    </citation>
    <scope>IDENTIFICATION</scope>
</reference>
<proteinExistence type="predicted"/>
<dbReference type="OMA" id="NDTRLEH"/>
<evidence type="ECO:0000313" key="1">
    <source>
        <dbReference type="EMBL" id="VDN06531.1"/>
    </source>
</evidence>
<dbReference type="FunFam" id="3.40.720.10:FF:000017">
    <property type="entry name" value="Predicted protein"/>
    <property type="match status" value="1"/>
</dbReference>
<dbReference type="PANTHER" id="PTHR10974:SF6">
    <property type="entry name" value="PROTEIN CBG19234"/>
    <property type="match status" value="1"/>
</dbReference>
<sequence>MQKSTCVEEKHTFFRCYYQGITGGLYPNTTWYQLIGEHVEIAAEERIRIPYDQFVVRCYNKTMLGIVNNQPFYNDSVIYERVFVTFSKYVILEEEESKQSKFARADPEKPSLSILVLDSIARNQFLRHMSKTVNYMKQLGFIFLEGYTKVGDNSAVNLLPILSGKTILPQVGGDGSEVLDPNKVIPLEEIDFLWNMMKDRKCLTMVNDDIADVNRGLFHYPEKTFQGYKVPPTDFYFRPFHLYSTRHDIVAKSLCMRSGEICTEMYLDIWERFSTKFKDLCHFSFNFLTRLTHDNPNYIGAIDQRLVTSLQRLFANGVLNSTVLVVMGDHGNRIGLIQRTYIGRIEERAPLFSIRLPDGYVRKYKQETWNLKFNTKRLTSNFDIHQTLKDIVRGEFQRNRSYLDRRGRGTSLLDEKVSKNRTCEDAGIPTNFCLCMERRNLSRLNKNSIEFITVVKLATDIIKSSDCFDAKQVKVLSAGLNVYAINQMVRHGLRDQNE</sequence>
<dbReference type="AlphaFoldDB" id="A0A0N5D7B0"/>
<organism evidence="3">
    <name type="scientific">Thelazia callipaeda</name>
    <name type="common">Oriental eyeworm</name>
    <name type="synonym">Parasitic nematode</name>
    <dbReference type="NCBI Taxonomy" id="103827"/>
    <lineage>
        <taxon>Eukaryota</taxon>
        <taxon>Metazoa</taxon>
        <taxon>Ecdysozoa</taxon>
        <taxon>Nematoda</taxon>
        <taxon>Chromadorea</taxon>
        <taxon>Rhabditida</taxon>
        <taxon>Spirurina</taxon>
        <taxon>Spiruromorpha</taxon>
        <taxon>Thelazioidea</taxon>
        <taxon>Thelaziidae</taxon>
        <taxon>Thelazia</taxon>
    </lineage>
</organism>
<dbReference type="InterPro" id="IPR017850">
    <property type="entry name" value="Alkaline_phosphatase_core_sf"/>
</dbReference>
<dbReference type="Gene3D" id="3.40.720.10">
    <property type="entry name" value="Alkaline Phosphatase, subunit A"/>
    <property type="match status" value="1"/>
</dbReference>
<reference evidence="1 2" key="2">
    <citation type="submission" date="2018-11" db="EMBL/GenBank/DDBJ databases">
        <authorList>
            <consortium name="Pathogen Informatics"/>
        </authorList>
    </citation>
    <scope>NUCLEOTIDE SEQUENCE [LARGE SCALE GENOMIC DNA]</scope>
</reference>
<dbReference type="OrthoDB" id="413313at2759"/>
<dbReference type="Proteomes" id="UP000276776">
    <property type="component" value="Unassembled WGS sequence"/>
</dbReference>
<evidence type="ECO:0000313" key="2">
    <source>
        <dbReference type="Proteomes" id="UP000276776"/>
    </source>
</evidence>
<dbReference type="WBParaSite" id="TCLT_0000895001-mRNA-1">
    <property type="protein sequence ID" value="TCLT_0000895001-mRNA-1"/>
    <property type="gene ID" value="TCLT_0000895001"/>
</dbReference>
<dbReference type="EMBL" id="UYYF01004706">
    <property type="protein sequence ID" value="VDN06531.1"/>
    <property type="molecule type" value="Genomic_DNA"/>
</dbReference>
<dbReference type="STRING" id="103827.A0A0N5D7B0"/>
<dbReference type="InterPro" id="IPR004245">
    <property type="entry name" value="DUF229"/>
</dbReference>
<dbReference type="SUPFAM" id="SSF53649">
    <property type="entry name" value="Alkaline phosphatase-like"/>
    <property type="match status" value="1"/>
</dbReference>
<dbReference type="PANTHER" id="PTHR10974">
    <property type="entry name" value="FI08016P-RELATED"/>
    <property type="match status" value="1"/>
</dbReference>
<accession>A0A0N5D7B0</accession>
<gene>
    <name evidence="1" type="ORF">TCLT_LOCUS8939</name>
</gene>
<dbReference type="CDD" id="cd16021">
    <property type="entry name" value="ALP_like"/>
    <property type="match status" value="1"/>
</dbReference>
<dbReference type="Pfam" id="PF02995">
    <property type="entry name" value="DUF229"/>
    <property type="match status" value="1"/>
</dbReference>
<protein>
    <submittedName>
        <fullName evidence="3">Sulfatase N-terminal domain-containing protein</fullName>
    </submittedName>
</protein>
<dbReference type="GO" id="GO:0005615">
    <property type="term" value="C:extracellular space"/>
    <property type="evidence" value="ECO:0007669"/>
    <property type="project" value="TreeGrafter"/>
</dbReference>
<keyword evidence="2" id="KW-1185">Reference proteome</keyword>
<name>A0A0N5D7B0_THECL</name>